<name>A0A6L5YEX1_9BACT</name>
<proteinExistence type="inferred from homology"/>
<comment type="similarity">
    <text evidence="1">Belongs to the CapA family.</text>
</comment>
<organism evidence="3 4">
    <name type="scientific">Pyramidobacter porci</name>
    <dbReference type="NCBI Taxonomy" id="2605789"/>
    <lineage>
        <taxon>Bacteria</taxon>
        <taxon>Thermotogati</taxon>
        <taxon>Synergistota</taxon>
        <taxon>Synergistia</taxon>
        <taxon>Synergistales</taxon>
        <taxon>Dethiosulfovibrionaceae</taxon>
        <taxon>Pyramidobacter</taxon>
    </lineage>
</organism>
<dbReference type="EMBL" id="VUNH01000015">
    <property type="protein sequence ID" value="MST56633.1"/>
    <property type="molecule type" value="Genomic_DNA"/>
</dbReference>
<evidence type="ECO:0000313" key="3">
    <source>
        <dbReference type="EMBL" id="MST56633.1"/>
    </source>
</evidence>
<gene>
    <name evidence="3" type="ORF">FYJ74_11435</name>
</gene>
<comment type="caution">
    <text evidence="3">The sequence shown here is derived from an EMBL/GenBank/DDBJ whole genome shotgun (WGS) entry which is preliminary data.</text>
</comment>
<dbReference type="Gene3D" id="3.60.21.10">
    <property type="match status" value="1"/>
</dbReference>
<protein>
    <submittedName>
        <fullName evidence="3">CapA family protein</fullName>
    </submittedName>
</protein>
<keyword evidence="4" id="KW-1185">Reference proteome</keyword>
<accession>A0A6L5YEX1</accession>
<dbReference type="AlphaFoldDB" id="A0A6L5YEX1"/>
<dbReference type="InterPro" id="IPR019079">
    <property type="entry name" value="Capsule_synth_CapA"/>
</dbReference>
<feature type="domain" description="Capsule synthesis protein CapA" evidence="2">
    <location>
        <begin position="106"/>
        <end position="354"/>
    </location>
</feature>
<evidence type="ECO:0000256" key="1">
    <source>
        <dbReference type="ARBA" id="ARBA00005662"/>
    </source>
</evidence>
<dbReference type="InterPro" id="IPR052169">
    <property type="entry name" value="CW_Biosynth-Accessory"/>
</dbReference>
<dbReference type="InterPro" id="IPR029052">
    <property type="entry name" value="Metallo-depent_PP-like"/>
</dbReference>
<sequence length="486" mass="53179">MVNLLKRRLSPKEGQRSRCAETDKGRQNCRGMRAFFPFRRRGKDAIMERISIGFFRERNFFMRISLFAALLAAFFCGTARAEAPLPDDSAALFSDDADVLRPHRATLLFVGDLMAHAPQLRAARRKNGYDFAPSFARVKPLISAADLAAGNLETTLGGEKRGYTGYPCFNTPDEYADALKDAGFDVLTTANNHCMDRRVAGLFRTLKELRARGFTTFGTYAASADREIVAVENVNGITVAFLSWTYGTNGIPVPASQDWAVARGASWEEVSGDVARARALSPDFIVAMPHIGVEYALTPPRFVVAFAEKLLEAGVGAVIASHPHVVQPLELRAASGDRAPALIAWSMGNFISNQRAKPRDMGVIARLTLEKGNGVTRLVSADAIPTWVQTRTKKGVRVSRVLPLFDALANAVELQISAADLKRLRGAHADFTGRVLGRAVPLAEAQPAYELEPSSQDRFSTAQFDELDRRRAAKKSGARKKNALKP</sequence>
<dbReference type="Pfam" id="PF09587">
    <property type="entry name" value="PGA_cap"/>
    <property type="match status" value="1"/>
</dbReference>
<evidence type="ECO:0000313" key="4">
    <source>
        <dbReference type="Proteomes" id="UP000473699"/>
    </source>
</evidence>
<dbReference type="PANTHER" id="PTHR33393:SF12">
    <property type="entry name" value="CAPSULE BIOSYNTHESIS PROTEIN CAPA"/>
    <property type="match status" value="1"/>
</dbReference>
<dbReference type="SUPFAM" id="SSF56300">
    <property type="entry name" value="Metallo-dependent phosphatases"/>
    <property type="match status" value="1"/>
</dbReference>
<evidence type="ECO:0000259" key="2">
    <source>
        <dbReference type="SMART" id="SM00854"/>
    </source>
</evidence>
<dbReference type="Proteomes" id="UP000473699">
    <property type="component" value="Unassembled WGS sequence"/>
</dbReference>
<dbReference type="SMART" id="SM00854">
    <property type="entry name" value="PGA_cap"/>
    <property type="match status" value="1"/>
</dbReference>
<dbReference type="CDD" id="cd07381">
    <property type="entry name" value="MPP_CapA"/>
    <property type="match status" value="1"/>
</dbReference>
<dbReference type="PANTHER" id="PTHR33393">
    <property type="entry name" value="POLYGLUTAMINE SYNTHESIS ACCESSORY PROTEIN RV0574C-RELATED"/>
    <property type="match status" value="1"/>
</dbReference>
<reference evidence="3 4" key="1">
    <citation type="submission" date="2019-08" db="EMBL/GenBank/DDBJ databases">
        <title>In-depth cultivation of the pig gut microbiome towards novel bacterial diversity and tailored functional studies.</title>
        <authorList>
            <person name="Wylensek D."/>
            <person name="Hitch T.C.A."/>
            <person name="Clavel T."/>
        </authorList>
    </citation>
    <scope>NUCLEOTIDE SEQUENCE [LARGE SCALE GENOMIC DNA]</scope>
    <source>
        <strain evidence="3 4">SM-530-WT-4B</strain>
    </source>
</reference>